<comment type="caution">
    <text evidence="12">The sequence shown here is derived from an EMBL/GenBank/DDBJ whole genome shotgun (WGS) entry which is preliminary data.</text>
</comment>
<dbReference type="Pfam" id="PF00069">
    <property type="entry name" value="Pkinase"/>
    <property type="match status" value="1"/>
</dbReference>
<dbReference type="PROSITE" id="PS00107">
    <property type="entry name" value="PROTEIN_KINASE_ATP"/>
    <property type="match status" value="1"/>
</dbReference>
<dbReference type="GO" id="GO:0035861">
    <property type="term" value="C:site of double-strand break"/>
    <property type="evidence" value="ECO:0007669"/>
    <property type="project" value="TreeGrafter"/>
</dbReference>
<evidence type="ECO:0000256" key="4">
    <source>
        <dbReference type="ARBA" id="ARBA00022741"/>
    </source>
</evidence>
<name>A0A401GPJ8_9APHY</name>
<dbReference type="SMART" id="SM00220">
    <property type="entry name" value="S_TKc"/>
    <property type="match status" value="1"/>
</dbReference>
<dbReference type="RefSeq" id="XP_027615035.1">
    <property type="nucleotide sequence ID" value="XM_027759234.1"/>
</dbReference>
<dbReference type="GO" id="GO:0004674">
    <property type="term" value="F:protein serine/threonine kinase activity"/>
    <property type="evidence" value="ECO:0007669"/>
    <property type="project" value="UniProtKB-KW"/>
</dbReference>
<evidence type="ECO:0000256" key="3">
    <source>
        <dbReference type="ARBA" id="ARBA00022679"/>
    </source>
</evidence>
<dbReference type="InParanoid" id="A0A401GPJ8"/>
<dbReference type="Gene3D" id="1.10.510.10">
    <property type="entry name" value="Transferase(Phosphotransferase) domain 1"/>
    <property type="match status" value="1"/>
</dbReference>
<dbReference type="EC" id="2.7.11.1" evidence="1"/>
<feature type="domain" description="Protein kinase" evidence="11">
    <location>
        <begin position="13"/>
        <end position="282"/>
    </location>
</feature>
<sequence>MSQKLKYPKISGYQLVQRIGGGGFSTVFRAVHFEDHRVAACKMIALTADTTANERRLLDKEMNVHRELKHKNVLEFISSVTIEPKKKSPYLPGLYMLLELAAGGDLFDKIAPDIGVGDDVAHYYFNQLISGLHYIHTEGVCHRDLKPENLLLDAAGTLKISDFGLSSVYKLKATGETRLLNERCGSLPYVAPELKINKPYAAEPIDIWGCGVILFTFLAGNTPWDEPTKKSEEYCRYLSGQCFNDDPWNRMGENALSLLTGMLAILPSQRMTLGEVFQHPWVTRPSQIAGKGMAVLAQRLTEALRETGDLEIATPDMNQFEVDEDGDTIMKSASLHKSQFTQSLLLFSQTQSGRRYTPHLTRFYSSLRRHDLQPLVTAALTVLGVKWKPPMEETDDDGDGAGVPMLSVRIGGFDKRKLMFKGWVLLEDFNYGEREGTFCVMQRDQGNPISWRLLWKSLIMSPQVEPHVLRKR</sequence>
<proteinExistence type="inferred from homology"/>
<comment type="similarity">
    <text evidence="10">Belongs to the protein kinase superfamily.</text>
</comment>
<dbReference type="STRING" id="139825.A0A401GPJ8"/>
<feature type="binding site" evidence="9">
    <location>
        <position position="42"/>
    </location>
    <ligand>
        <name>ATP</name>
        <dbReference type="ChEBI" id="CHEBI:30616"/>
    </ligand>
</feature>
<dbReference type="Proteomes" id="UP000287166">
    <property type="component" value="Unassembled WGS sequence"/>
</dbReference>
<evidence type="ECO:0000256" key="1">
    <source>
        <dbReference type="ARBA" id="ARBA00012513"/>
    </source>
</evidence>
<dbReference type="PROSITE" id="PS50011">
    <property type="entry name" value="PROTEIN_KINASE_DOM"/>
    <property type="match status" value="1"/>
</dbReference>
<evidence type="ECO:0000256" key="6">
    <source>
        <dbReference type="ARBA" id="ARBA00022840"/>
    </source>
</evidence>
<dbReference type="InterPro" id="IPR008271">
    <property type="entry name" value="Ser/Thr_kinase_AS"/>
</dbReference>
<dbReference type="GO" id="GO:0005737">
    <property type="term" value="C:cytoplasm"/>
    <property type="evidence" value="ECO:0007669"/>
    <property type="project" value="TreeGrafter"/>
</dbReference>
<dbReference type="FunCoup" id="A0A401GPJ8">
    <property type="interactions" value="430"/>
</dbReference>
<organism evidence="12 13">
    <name type="scientific">Sparassis crispa</name>
    <dbReference type="NCBI Taxonomy" id="139825"/>
    <lineage>
        <taxon>Eukaryota</taxon>
        <taxon>Fungi</taxon>
        <taxon>Dikarya</taxon>
        <taxon>Basidiomycota</taxon>
        <taxon>Agaricomycotina</taxon>
        <taxon>Agaricomycetes</taxon>
        <taxon>Polyporales</taxon>
        <taxon>Sparassidaceae</taxon>
        <taxon>Sparassis</taxon>
    </lineage>
</organism>
<protein>
    <recommendedName>
        <fullName evidence="1">non-specific serine/threonine protein kinase</fullName>
        <ecNumber evidence="1">2.7.11.1</ecNumber>
    </recommendedName>
</protein>
<dbReference type="InterPro" id="IPR011009">
    <property type="entry name" value="Kinase-like_dom_sf"/>
</dbReference>
<dbReference type="InterPro" id="IPR000719">
    <property type="entry name" value="Prot_kinase_dom"/>
</dbReference>
<accession>A0A401GPJ8</accession>
<dbReference type="GO" id="GO:0005634">
    <property type="term" value="C:nucleus"/>
    <property type="evidence" value="ECO:0007669"/>
    <property type="project" value="TreeGrafter"/>
</dbReference>
<evidence type="ECO:0000256" key="5">
    <source>
        <dbReference type="ARBA" id="ARBA00022777"/>
    </source>
</evidence>
<dbReference type="SUPFAM" id="SSF56112">
    <property type="entry name" value="Protein kinase-like (PK-like)"/>
    <property type="match status" value="1"/>
</dbReference>
<reference evidence="12 13" key="1">
    <citation type="journal article" date="2018" name="Sci. Rep.">
        <title>Genome sequence of the cauliflower mushroom Sparassis crispa (Hanabiratake) and its association with beneficial usage.</title>
        <authorList>
            <person name="Kiyama R."/>
            <person name="Furutani Y."/>
            <person name="Kawaguchi K."/>
            <person name="Nakanishi T."/>
        </authorList>
    </citation>
    <scope>NUCLEOTIDE SEQUENCE [LARGE SCALE GENOMIC DNA]</scope>
</reference>
<evidence type="ECO:0000313" key="12">
    <source>
        <dbReference type="EMBL" id="GBE84122.1"/>
    </source>
</evidence>
<dbReference type="PROSITE" id="PS00108">
    <property type="entry name" value="PROTEIN_KINASE_ST"/>
    <property type="match status" value="1"/>
</dbReference>
<evidence type="ECO:0000256" key="8">
    <source>
        <dbReference type="ARBA" id="ARBA00048679"/>
    </source>
</evidence>
<dbReference type="EMBL" id="BFAD01000006">
    <property type="protein sequence ID" value="GBE84122.1"/>
    <property type="molecule type" value="Genomic_DNA"/>
</dbReference>
<dbReference type="AlphaFoldDB" id="A0A401GPJ8"/>
<evidence type="ECO:0000256" key="10">
    <source>
        <dbReference type="RuleBase" id="RU000304"/>
    </source>
</evidence>
<dbReference type="PANTHER" id="PTHR43895:SF32">
    <property type="entry name" value="SERINE_THREONINE-PROTEIN KINASE CHK1"/>
    <property type="match status" value="1"/>
</dbReference>
<dbReference type="PANTHER" id="PTHR43895">
    <property type="entry name" value="CALCIUM/CALMODULIN-DEPENDENT PROTEIN KINASE KINASE-RELATED"/>
    <property type="match status" value="1"/>
</dbReference>
<dbReference type="FunFam" id="1.10.510.10:FF:000571">
    <property type="entry name" value="Maternal embryonic leucine zipper kinase"/>
    <property type="match status" value="1"/>
</dbReference>
<dbReference type="GO" id="GO:0007095">
    <property type="term" value="P:mitotic G2 DNA damage checkpoint signaling"/>
    <property type="evidence" value="ECO:0007669"/>
    <property type="project" value="TreeGrafter"/>
</dbReference>
<keyword evidence="6 9" id="KW-0067">ATP-binding</keyword>
<dbReference type="InterPro" id="IPR017441">
    <property type="entry name" value="Protein_kinase_ATP_BS"/>
</dbReference>
<dbReference type="GeneID" id="38781039"/>
<evidence type="ECO:0000313" key="13">
    <source>
        <dbReference type="Proteomes" id="UP000287166"/>
    </source>
</evidence>
<dbReference type="GO" id="GO:0005524">
    <property type="term" value="F:ATP binding"/>
    <property type="evidence" value="ECO:0007669"/>
    <property type="project" value="UniProtKB-UniRule"/>
</dbReference>
<evidence type="ECO:0000256" key="7">
    <source>
        <dbReference type="ARBA" id="ARBA00047899"/>
    </source>
</evidence>
<keyword evidence="2 10" id="KW-0723">Serine/threonine-protein kinase</keyword>
<keyword evidence="3" id="KW-0808">Transferase</keyword>
<comment type="catalytic activity">
    <reaction evidence="7">
        <text>L-threonyl-[protein] + ATP = O-phospho-L-threonyl-[protein] + ADP + H(+)</text>
        <dbReference type="Rhea" id="RHEA:46608"/>
        <dbReference type="Rhea" id="RHEA-COMP:11060"/>
        <dbReference type="Rhea" id="RHEA-COMP:11605"/>
        <dbReference type="ChEBI" id="CHEBI:15378"/>
        <dbReference type="ChEBI" id="CHEBI:30013"/>
        <dbReference type="ChEBI" id="CHEBI:30616"/>
        <dbReference type="ChEBI" id="CHEBI:61977"/>
        <dbReference type="ChEBI" id="CHEBI:456216"/>
        <dbReference type="EC" id="2.7.11.1"/>
    </reaction>
</comment>
<evidence type="ECO:0000256" key="9">
    <source>
        <dbReference type="PROSITE-ProRule" id="PRU10141"/>
    </source>
</evidence>
<dbReference type="OrthoDB" id="539158at2759"/>
<keyword evidence="13" id="KW-1185">Reference proteome</keyword>
<comment type="catalytic activity">
    <reaction evidence="8">
        <text>L-seryl-[protein] + ATP = O-phospho-L-seryl-[protein] + ADP + H(+)</text>
        <dbReference type="Rhea" id="RHEA:17989"/>
        <dbReference type="Rhea" id="RHEA-COMP:9863"/>
        <dbReference type="Rhea" id="RHEA-COMP:11604"/>
        <dbReference type="ChEBI" id="CHEBI:15378"/>
        <dbReference type="ChEBI" id="CHEBI:29999"/>
        <dbReference type="ChEBI" id="CHEBI:30616"/>
        <dbReference type="ChEBI" id="CHEBI:83421"/>
        <dbReference type="ChEBI" id="CHEBI:456216"/>
        <dbReference type="EC" id="2.7.11.1"/>
    </reaction>
</comment>
<evidence type="ECO:0000256" key="2">
    <source>
        <dbReference type="ARBA" id="ARBA00022527"/>
    </source>
</evidence>
<gene>
    <name evidence="12" type="ORF">SCP_0601000</name>
</gene>
<keyword evidence="4 9" id="KW-0547">Nucleotide-binding</keyword>
<keyword evidence="5 12" id="KW-0418">Kinase</keyword>
<evidence type="ECO:0000259" key="11">
    <source>
        <dbReference type="PROSITE" id="PS50011"/>
    </source>
</evidence>